<dbReference type="GO" id="GO:0005576">
    <property type="term" value="C:extracellular region"/>
    <property type="evidence" value="ECO:0007669"/>
    <property type="project" value="UniProtKB-SubCell"/>
</dbReference>
<evidence type="ECO:0000256" key="9">
    <source>
        <dbReference type="ARBA" id="ARBA00049648"/>
    </source>
</evidence>
<dbReference type="PANTHER" id="PTHR24020:SF84">
    <property type="entry name" value="VWFA DOMAIN-CONTAINING PROTEIN"/>
    <property type="match status" value="1"/>
</dbReference>
<dbReference type="AlphaFoldDB" id="A0A3Q2Z3K0"/>
<dbReference type="SUPFAM" id="SSF53300">
    <property type="entry name" value="vWA-like"/>
    <property type="match status" value="1"/>
</dbReference>
<accession>A0A3Q2Z3K0</accession>
<feature type="compositionally biased region" description="Pro residues" evidence="10">
    <location>
        <begin position="584"/>
        <end position="596"/>
    </location>
</feature>
<evidence type="ECO:0000259" key="11">
    <source>
        <dbReference type="PROSITE" id="PS50234"/>
    </source>
</evidence>
<dbReference type="Gene3D" id="2.60.120.200">
    <property type="match status" value="1"/>
</dbReference>
<sequence length="661" mass="71020">SWSIGEESFVKVVHFVSSMIATFDVIGPTGMQVSFVQYSDDAKTEFKFNSYQDKGVAMAAPHHIRYKGGNTKTGVALKHTYERAFTVENGMRRNVPKVVVVITDGRSQDEVRKNAARLQHAGYTVFAVGVADVDFVELQEISSKPSERHVFVVDDFDHFDTIKENLISFICETATSTCPLIFVNGFTSPGFRMLEAFNLTEKTYARVRGVSMEPGSFNSFTAYRLHRNAFLTAPTAEVHPEGLPSAYTIILMLRLLPDTPADAFDVWQVSSADHKPETGVTIDPSRQTVSFYNKDERGEIQRVTFDEPQVKQLFHGSFHKLHILVSSTGVQLNMDCQHVAQKSIKAAGNTSRDGYQVLGKMAKSVGSGGDSATFQLQMFDIVCSVAWTSRDRCCDLPALVRSHESKCPSLPNACKCTTSATGAQGPQGPVGAPGKKGPRGERGELGAPGPVGPRGDLGAPGPMGLPGPQGPSGRSIPGEAVSTRAQVRTNGRAFFGLTDLCMCVRLLSGFGGTKRRQGRAREYNWMSVAAVRKTNFARLCGPQGDFAPQNMMRSIARQVCEQLMNRVNGLLNQIPSGIHRSNNPGPPGPAGPPGMPGPRGELGPTGRNGFPGNPGLPGQAGETGPAGEKGERGVAGVGQKGTRGPPGMLLPSCRILVLLIC</sequence>
<evidence type="ECO:0000313" key="12">
    <source>
        <dbReference type="Ensembl" id="ENSHCOP00000020577.1"/>
    </source>
</evidence>
<evidence type="ECO:0000256" key="2">
    <source>
        <dbReference type="ARBA" id="ARBA00022525"/>
    </source>
</evidence>
<evidence type="ECO:0000256" key="10">
    <source>
        <dbReference type="SAM" id="MobiDB-lite"/>
    </source>
</evidence>
<evidence type="ECO:0000256" key="7">
    <source>
        <dbReference type="ARBA" id="ARBA00023180"/>
    </source>
</evidence>
<dbReference type="Pfam" id="PF00092">
    <property type="entry name" value="VWA"/>
    <property type="match status" value="1"/>
</dbReference>
<dbReference type="Pfam" id="PF01391">
    <property type="entry name" value="Collagen"/>
    <property type="match status" value="2"/>
</dbReference>
<evidence type="ECO:0000256" key="8">
    <source>
        <dbReference type="ARBA" id="ARBA00023278"/>
    </source>
</evidence>
<dbReference type="PROSITE" id="PS50234">
    <property type="entry name" value="VWFA"/>
    <property type="match status" value="1"/>
</dbReference>
<dbReference type="FunFam" id="2.60.120.200:FF:000008">
    <property type="entry name" value="Collagen type XII alpha 1 chain"/>
    <property type="match status" value="1"/>
</dbReference>
<comment type="similarity">
    <text evidence="9">Belongs to the fibril-associated collagens with interrupted helices (FACIT) family.</text>
</comment>
<reference evidence="12" key="2">
    <citation type="submission" date="2025-09" db="UniProtKB">
        <authorList>
            <consortium name="Ensembl"/>
        </authorList>
    </citation>
    <scope>IDENTIFICATION</scope>
</reference>
<reference evidence="12" key="1">
    <citation type="submission" date="2025-08" db="UniProtKB">
        <authorList>
            <consortium name="Ensembl"/>
        </authorList>
    </citation>
    <scope>IDENTIFICATION</scope>
</reference>
<dbReference type="Ensembl" id="ENSHCOT00000005847.1">
    <property type="protein sequence ID" value="ENSHCOP00000020577.1"/>
    <property type="gene ID" value="ENSHCOG00000006789.1"/>
</dbReference>
<dbReference type="InterPro" id="IPR013320">
    <property type="entry name" value="ConA-like_dom_sf"/>
</dbReference>
<dbReference type="PANTHER" id="PTHR24020">
    <property type="entry name" value="COLLAGEN ALPHA"/>
    <property type="match status" value="1"/>
</dbReference>
<keyword evidence="13" id="KW-1185">Reference proteome</keyword>
<dbReference type="InterPro" id="IPR002035">
    <property type="entry name" value="VWF_A"/>
</dbReference>
<dbReference type="InterPro" id="IPR008160">
    <property type="entry name" value="Collagen"/>
</dbReference>
<dbReference type="GO" id="GO:0005581">
    <property type="term" value="C:collagen trimer"/>
    <property type="evidence" value="ECO:0007669"/>
    <property type="project" value="UniProtKB-KW"/>
</dbReference>
<feature type="compositionally biased region" description="Low complexity" evidence="10">
    <location>
        <begin position="422"/>
        <end position="435"/>
    </location>
</feature>
<keyword evidence="7" id="KW-0325">Glycoprotein</keyword>
<dbReference type="InterPro" id="IPR050525">
    <property type="entry name" value="ECM_Assembly_Org"/>
</dbReference>
<dbReference type="InterPro" id="IPR036465">
    <property type="entry name" value="vWFA_dom_sf"/>
</dbReference>
<keyword evidence="4" id="KW-0677">Repeat</keyword>
<dbReference type="SMART" id="SM00327">
    <property type="entry name" value="VWA"/>
    <property type="match status" value="1"/>
</dbReference>
<feature type="domain" description="VWFA" evidence="11">
    <location>
        <begin position="1"/>
        <end position="170"/>
    </location>
</feature>
<evidence type="ECO:0000256" key="6">
    <source>
        <dbReference type="ARBA" id="ARBA00023119"/>
    </source>
</evidence>
<evidence type="ECO:0000256" key="1">
    <source>
        <dbReference type="ARBA" id="ARBA00004239"/>
    </source>
</evidence>
<protein>
    <recommendedName>
        <fullName evidence="11">VWFA domain-containing protein</fullName>
    </recommendedName>
</protein>
<dbReference type="SUPFAM" id="SSF49899">
    <property type="entry name" value="Concanavalin A-like lectins/glucanases"/>
    <property type="match status" value="1"/>
</dbReference>
<comment type="subcellular location">
    <subcellularLocation>
        <location evidence="1">Secreted</location>
        <location evidence="1">Extracellular space</location>
    </subcellularLocation>
</comment>
<feature type="region of interest" description="Disordered" evidence="10">
    <location>
        <begin position="574"/>
        <end position="648"/>
    </location>
</feature>
<dbReference type="STRING" id="109280.ENSHCOP00000020577"/>
<keyword evidence="8" id="KW-0379">Hydroxylation</keyword>
<dbReference type="OMA" id="QYTEREN"/>
<dbReference type="GO" id="GO:0007155">
    <property type="term" value="P:cell adhesion"/>
    <property type="evidence" value="ECO:0007669"/>
    <property type="project" value="UniProtKB-KW"/>
</dbReference>
<keyword evidence="5" id="KW-0130">Cell adhesion</keyword>
<evidence type="ECO:0000313" key="13">
    <source>
        <dbReference type="Proteomes" id="UP000264820"/>
    </source>
</evidence>
<keyword evidence="3" id="KW-0732">Signal</keyword>
<dbReference type="InterPro" id="IPR048287">
    <property type="entry name" value="TSPN-like_N"/>
</dbReference>
<evidence type="ECO:0000256" key="3">
    <source>
        <dbReference type="ARBA" id="ARBA00022729"/>
    </source>
</evidence>
<name>A0A3Q2Z3K0_HIPCM</name>
<evidence type="ECO:0000256" key="4">
    <source>
        <dbReference type="ARBA" id="ARBA00022737"/>
    </source>
</evidence>
<feature type="region of interest" description="Disordered" evidence="10">
    <location>
        <begin position="419"/>
        <end position="476"/>
    </location>
</feature>
<feature type="compositionally biased region" description="Polar residues" evidence="10">
    <location>
        <begin position="574"/>
        <end position="583"/>
    </location>
</feature>
<dbReference type="Gene3D" id="3.40.50.410">
    <property type="entry name" value="von Willebrand factor, type A domain"/>
    <property type="match status" value="1"/>
</dbReference>
<organism evidence="12 13">
    <name type="scientific">Hippocampus comes</name>
    <name type="common">Tiger tail seahorse</name>
    <dbReference type="NCBI Taxonomy" id="109280"/>
    <lineage>
        <taxon>Eukaryota</taxon>
        <taxon>Metazoa</taxon>
        <taxon>Chordata</taxon>
        <taxon>Craniata</taxon>
        <taxon>Vertebrata</taxon>
        <taxon>Euteleostomi</taxon>
        <taxon>Actinopterygii</taxon>
        <taxon>Neopterygii</taxon>
        <taxon>Teleostei</taxon>
        <taxon>Neoteleostei</taxon>
        <taxon>Acanthomorphata</taxon>
        <taxon>Syngnathiaria</taxon>
        <taxon>Syngnathiformes</taxon>
        <taxon>Syngnathoidei</taxon>
        <taxon>Syngnathidae</taxon>
        <taxon>Hippocampus</taxon>
    </lineage>
</organism>
<dbReference type="FunFam" id="3.40.50.410:FF:000001">
    <property type="entry name" value="Collagen, type XII, alpha 1"/>
    <property type="match status" value="1"/>
</dbReference>
<proteinExistence type="inferred from homology"/>
<dbReference type="Proteomes" id="UP000264820">
    <property type="component" value="Unplaced"/>
</dbReference>
<dbReference type="SMART" id="SM00210">
    <property type="entry name" value="TSPN"/>
    <property type="match status" value="1"/>
</dbReference>
<dbReference type="PRINTS" id="PR00453">
    <property type="entry name" value="VWFADOMAIN"/>
</dbReference>
<keyword evidence="6" id="KW-0176">Collagen</keyword>
<keyword evidence="2" id="KW-0964">Secreted</keyword>
<evidence type="ECO:0000256" key="5">
    <source>
        <dbReference type="ARBA" id="ARBA00022889"/>
    </source>
</evidence>
<dbReference type="GeneTree" id="ENSGT00940000154923"/>